<dbReference type="Pfam" id="PF01035">
    <property type="entry name" value="DNA_binding_1"/>
    <property type="match status" value="1"/>
</dbReference>
<proteinExistence type="predicted"/>
<dbReference type="Gene3D" id="1.10.10.10">
    <property type="entry name" value="Winged helix-like DNA-binding domain superfamily/Winged helix DNA-binding domain"/>
    <property type="match status" value="1"/>
</dbReference>
<dbReference type="InterPro" id="IPR036217">
    <property type="entry name" value="MethylDNA_cys_MeTrfase_DNAb"/>
</dbReference>
<dbReference type="SUPFAM" id="SSF46767">
    <property type="entry name" value="Methylated DNA-protein cysteine methyltransferase, C-terminal domain"/>
    <property type="match status" value="1"/>
</dbReference>
<accession>A0A839DV05</accession>
<dbReference type="EMBL" id="JACGWZ010000001">
    <property type="protein sequence ID" value="MBA8822991.1"/>
    <property type="molecule type" value="Genomic_DNA"/>
</dbReference>
<evidence type="ECO:0000313" key="4">
    <source>
        <dbReference type="EMBL" id="MBA8822991.1"/>
    </source>
</evidence>
<comment type="caution">
    <text evidence="4">The sequence shown here is derived from an EMBL/GenBank/DDBJ whole genome shotgun (WGS) entry which is preliminary data.</text>
</comment>
<evidence type="ECO:0000256" key="1">
    <source>
        <dbReference type="ARBA" id="ARBA00022763"/>
    </source>
</evidence>
<dbReference type="RefSeq" id="WP_182542373.1">
    <property type="nucleotide sequence ID" value="NZ_JACGWZ010000001.1"/>
</dbReference>
<dbReference type="GO" id="GO:0003824">
    <property type="term" value="F:catalytic activity"/>
    <property type="evidence" value="ECO:0007669"/>
    <property type="project" value="InterPro"/>
</dbReference>
<dbReference type="AlphaFoldDB" id="A0A839DV05"/>
<dbReference type="Proteomes" id="UP000569329">
    <property type="component" value="Unassembled WGS sequence"/>
</dbReference>
<organism evidence="4 5">
    <name type="scientific">Halosaccharopolyspora lacisalsi</name>
    <dbReference type="NCBI Taxonomy" id="1000566"/>
    <lineage>
        <taxon>Bacteria</taxon>
        <taxon>Bacillati</taxon>
        <taxon>Actinomycetota</taxon>
        <taxon>Actinomycetes</taxon>
        <taxon>Pseudonocardiales</taxon>
        <taxon>Pseudonocardiaceae</taxon>
        <taxon>Halosaccharopolyspora</taxon>
    </lineage>
</organism>
<keyword evidence="5" id="KW-1185">Reference proteome</keyword>
<reference evidence="4 5" key="1">
    <citation type="submission" date="2020-07" db="EMBL/GenBank/DDBJ databases">
        <title>Sequencing the genomes of 1000 actinobacteria strains.</title>
        <authorList>
            <person name="Klenk H.-P."/>
        </authorList>
    </citation>
    <scope>NUCLEOTIDE SEQUENCE [LARGE SCALE GENOMIC DNA]</scope>
    <source>
        <strain evidence="4 5">DSM 45975</strain>
    </source>
</reference>
<dbReference type="InterPro" id="IPR036388">
    <property type="entry name" value="WH-like_DNA-bd_sf"/>
</dbReference>
<dbReference type="GO" id="GO:0006281">
    <property type="term" value="P:DNA repair"/>
    <property type="evidence" value="ECO:0007669"/>
    <property type="project" value="InterPro"/>
</dbReference>
<dbReference type="InterPro" id="IPR014048">
    <property type="entry name" value="MethylDNA_cys_MeTrfase_DNA-bd"/>
</dbReference>
<evidence type="ECO:0000256" key="2">
    <source>
        <dbReference type="SAM" id="MobiDB-lite"/>
    </source>
</evidence>
<feature type="domain" description="Methylated-DNA-[protein]-cysteine S-methyltransferase DNA binding" evidence="3">
    <location>
        <begin position="7"/>
        <end position="79"/>
    </location>
</feature>
<protein>
    <submittedName>
        <fullName evidence="4">Alkylated DNA nucleotide flippase Atl1</fullName>
    </submittedName>
</protein>
<dbReference type="InterPro" id="IPR052520">
    <property type="entry name" value="ATL_DNA_repair"/>
</dbReference>
<dbReference type="PANTHER" id="PTHR42942">
    <property type="entry name" value="6-O-METHYLGUANINE DNA METHYLTRANSFERASE"/>
    <property type="match status" value="1"/>
</dbReference>
<evidence type="ECO:0000259" key="3">
    <source>
        <dbReference type="Pfam" id="PF01035"/>
    </source>
</evidence>
<name>A0A839DV05_9PSEU</name>
<gene>
    <name evidence="4" type="ORF">FHX42_000320</name>
</gene>
<dbReference type="CDD" id="cd06445">
    <property type="entry name" value="ATase"/>
    <property type="match status" value="1"/>
</dbReference>
<feature type="region of interest" description="Disordered" evidence="2">
    <location>
        <begin position="90"/>
        <end position="111"/>
    </location>
</feature>
<dbReference type="PANTHER" id="PTHR42942:SF1">
    <property type="entry name" value="ALKYLTRANSFERASE-LIKE PROTEIN 1"/>
    <property type="match status" value="1"/>
</dbReference>
<keyword evidence="1" id="KW-0227">DNA damage</keyword>
<evidence type="ECO:0000313" key="5">
    <source>
        <dbReference type="Proteomes" id="UP000569329"/>
    </source>
</evidence>
<sequence>MDEETLERVRSVVASIPPGRVLGYGDVAELAGLRSPRLVGRMLAEDGADLPWYRVLRSDGTTAGHLRQRQLELLRTEGVLADNGRVDMRRHRWDAHPTSTPGESLGEQAHE</sequence>